<protein>
    <submittedName>
        <fullName evidence="2">Uncharacterized protein</fullName>
    </submittedName>
</protein>
<feature type="chain" id="PRO_5002642264" evidence="1">
    <location>
        <begin position="21"/>
        <end position="223"/>
    </location>
</feature>
<dbReference type="RefSeq" id="WP_002697202.1">
    <property type="nucleotide sequence ID" value="NZ_AAWS01000013.1"/>
</dbReference>
<proteinExistence type="predicted"/>
<sequence length="223" mass="24678">MLRLKIFIFAFILPVFSLQAQKQGNIWYFGFGAGLDFNNTPPTALTDGKLITDEGCATICDNDGKLLFYTDGIKVWNRFHQEMPNGTGLFGDPSATQSGVIVPYPGNSDLYYIFTVDNNLGQYGFAYSMVDMTKETGKGDVVVKNIPMFTPSTEKITAVQHANGTDVWVIAKPWETTNFTPTELQPKGSKPNLSLVIPGSSTQDLYSIPTATSRHRLWATSWQ</sequence>
<keyword evidence="3" id="KW-1185">Reference proteome</keyword>
<comment type="caution">
    <text evidence="2">The sequence shown here is derived from an EMBL/GenBank/DDBJ whole genome shotgun (WGS) entry which is preliminary data.</text>
</comment>
<evidence type="ECO:0000313" key="2">
    <source>
        <dbReference type="EMBL" id="EAY28995.1"/>
    </source>
</evidence>
<dbReference type="eggNOG" id="COG2706">
    <property type="taxonomic scope" value="Bacteria"/>
</dbReference>
<organism evidence="2 3">
    <name type="scientific">Microscilla marina ATCC 23134</name>
    <dbReference type="NCBI Taxonomy" id="313606"/>
    <lineage>
        <taxon>Bacteria</taxon>
        <taxon>Pseudomonadati</taxon>
        <taxon>Bacteroidota</taxon>
        <taxon>Cytophagia</taxon>
        <taxon>Cytophagales</taxon>
        <taxon>Microscillaceae</taxon>
        <taxon>Microscilla</taxon>
    </lineage>
</organism>
<reference evidence="2 3" key="1">
    <citation type="submission" date="2007-01" db="EMBL/GenBank/DDBJ databases">
        <authorList>
            <person name="Haygood M."/>
            <person name="Podell S."/>
            <person name="Anderson C."/>
            <person name="Hopkinson B."/>
            <person name="Roe K."/>
            <person name="Barbeau K."/>
            <person name="Gaasterland T."/>
            <person name="Ferriera S."/>
            <person name="Johnson J."/>
            <person name="Kravitz S."/>
            <person name="Beeson K."/>
            <person name="Sutton G."/>
            <person name="Rogers Y.-H."/>
            <person name="Friedman R."/>
            <person name="Frazier M."/>
            <person name="Venter J.C."/>
        </authorList>
    </citation>
    <scope>NUCLEOTIDE SEQUENCE [LARGE SCALE GENOMIC DNA]</scope>
    <source>
        <strain evidence="2 3">ATCC 23134</strain>
    </source>
</reference>
<accession>A1ZL29</accession>
<gene>
    <name evidence="2" type="ORF">M23134_00149</name>
</gene>
<evidence type="ECO:0000256" key="1">
    <source>
        <dbReference type="SAM" id="SignalP"/>
    </source>
</evidence>
<dbReference type="OrthoDB" id="9765926at2"/>
<name>A1ZL29_MICM2</name>
<dbReference type="Proteomes" id="UP000004095">
    <property type="component" value="Unassembled WGS sequence"/>
</dbReference>
<feature type="signal peptide" evidence="1">
    <location>
        <begin position="1"/>
        <end position="20"/>
    </location>
</feature>
<dbReference type="AlphaFoldDB" id="A1ZL29"/>
<evidence type="ECO:0000313" key="3">
    <source>
        <dbReference type="Proteomes" id="UP000004095"/>
    </source>
</evidence>
<keyword evidence="1" id="KW-0732">Signal</keyword>
<dbReference type="EMBL" id="AAWS01000013">
    <property type="protein sequence ID" value="EAY28995.1"/>
    <property type="molecule type" value="Genomic_DNA"/>
</dbReference>